<protein>
    <submittedName>
        <fullName evidence="1">Uncharacterized protein</fullName>
    </submittedName>
</protein>
<accession>A0ABS8IHS4</accession>
<dbReference type="EMBL" id="JAIVFQ010000093">
    <property type="protein sequence ID" value="MCC5603815.1"/>
    <property type="molecule type" value="Genomic_DNA"/>
</dbReference>
<dbReference type="RefSeq" id="WP_229489604.1">
    <property type="nucleotide sequence ID" value="NZ_JAIVFQ010000093.1"/>
</dbReference>
<gene>
    <name evidence="1" type="ORF">LC586_32755</name>
</gene>
<reference evidence="1 2" key="1">
    <citation type="journal article" date="2021" name="Microorganisms">
        <title>Genome Evolution of Filamentous Cyanobacterium Nostoc Species: From Facultative Symbiosis to Free Living.</title>
        <authorList>
            <person name="Huo D."/>
            <person name="Li H."/>
            <person name="Cai F."/>
            <person name="Guo X."/>
            <person name="Qiao Z."/>
            <person name="Wang W."/>
            <person name="Yu G."/>
            <person name="Li R."/>
        </authorList>
    </citation>
    <scope>NUCLEOTIDE SEQUENCE [LARGE SCALE GENOMIC DNA]</scope>
    <source>
        <strain evidence="1 2">CHAB 5714</strain>
    </source>
</reference>
<organism evidence="1 2">
    <name type="scientific">Nostoc favosum CHAB5714</name>
    <dbReference type="NCBI Taxonomy" id="2780399"/>
    <lineage>
        <taxon>Bacteria</taxon>
        <taxon>Bacillati</taxon>
        <taxon>Cyanobacteriota</taxon>
        <taxon>Cyanophyceae</taxon>
        <taxon>Nostocales</taxon>
        <taxon>Nostocaceae</taxon>
        <taxon>Nostoc</taxon>
        <taxon>Nostoc favosum</taxon>
    </lineage>
</organism>
<dbReference type="Proteomes" id="UP001199525">
    <property type="component" value="Unassembled WGS sequence"/>
</dbReference>
<evidence type="ECO:0000313" key="2">
    <source>
        <dbReference type="Proteomes" id="UP001199525"/>
    </source>
</evidence>
<keyword evidence="2" id="KW-1185">Reference proteome</keyword>
<evidence type="ECO:0000313" key="1">
    <source>
        <dbReference type="EMBL" id="MCC5603815.1"/>
    </source>
</evidence>
<name>A0ABS8IHS4_9NOSO</name>
<sequence length="140" mass="15790">MTYQIYSHQQLPHKSIARLKQIYSETQSTVEVSDKRCKDSWISAFALGVGAAIAEYQASKIQKLTPAAPDNQATAQTELDRHIAAQAQAITPEPLTTVEINFYHHEVYCGKELIAYIAYDHDDLVTQPWLVMVNGKMFFS</sequence>
<comment type="caution">
    <text evidence="1">The sequence shown here is derived from an EMBL/GenBank/DDBJ whole genome shotgun (WGS) entry which is preliminary data.</text>
</comment>
<proteinExistence type="predicted"/>